<evidence type="ECO:0000313" key="8">
    <source>
        <dbReference type="EMBL" id="MDM9631625.1"/>
    </source>
</evidence>
<comment type="subcellular location">
    <subcellularLocation>
        <location evidence="1">Membrane</location>
        <topology evidence="1">Multi-pass membrane protein</topology>
    </subcellularLocation>
</comment>
<feature type="transmembrane region" description="Helical" evidence="7">
    <location>
        <begin position="269"/>
        <end position="290"/>
    </location>
</feature>
<reference evidence="8" key="1">
    <citation type="submission" date="2023-06" db="EMBL/GenBank/DDBJ databases">
        <title>Robiginitalea aurantiacus sp. nov. and Algoriphagus sediminis sp. nov., isolated from coastal sediment.</title>
        <authorList>
            <person name="Zhou Z.Y."/>
            <person name="An J."/>
            <person name="Jia Y.W."/>
            <person name="Du Z.J."/>
        </authorList>
    </citation>
    <scope>NUCLEOTIDE SEQUENCE</scope>
    <source>
        <strain evidence="8">M39</strain>
    </source>
</reference>
<keyword evidence="9" id="KW-1185">Reference proteome</keyword>
<dbReference type="Proteomes" id="UP001174839">
    <property type="component" value="Unassembled WGS sequence"/>
</dbReference>
<name>A0ABT7WFC4_9FLAO</name>
<feature type="transmembrane region" description="Helical" evidence="7">
    <location>
        <begin position="36"/>
        <end position="58"/>
    </location>
</feature>
<dbReference type="NCBIfam" id="NF037982">
    <property type="entry name" value="Nramp_1"/>
    <property type="match status" value="1"/>
</dbReference>
<dbReference type="PRINTS" id="PR00447">
    <property type="entry name" value="NATRESASSCMP"/>
</dbReference>
<evidence type="ECO:0000256" key="4">
    <source>
        <dbReference type="ARBA" id="ARBA00022847"/>
    </source>
</evidence>
<organism evidence="8 9">
    <name type="scientific">Robiginitalea aurantiaca</name>
    <dbReference type="NCBI Taxonomy" id="3056915"/>
    <lineage>
        <taxon>Bacteria</taxon>
        <taxon>Pseudomonadati</taxon>
        <taxon>Bacteroidota</taxon>
        <taxon>Flavobacteriia</taxon>
        <taxon>Flavobacteriales</taxon>
        <taxon>Flavobacteriaceae</taxon>
        <taxon>Robiginitalea</taxon>
    </lineage>
</organism>
<evidence type="ECO:0000313" key="9">
    <source>
        <dbReference type="Proteomes" id="UP001174839"/>
    </source>
</evidence>
<feature type="transmembrane region" description="Helical" evidence="7">
    <location>
        <begin position="311"/>
        <end position="328"/>
    </location>
</feature>
<comment type="caution">
    <text evidence="8">The sequence shown here is derived from an EMBL/GenBank/DDBJ whole genome shotgun (WGS) entry which is preliminary data.</text>
</comment>
<keyword evidence="3 7" id="KW-0812">Transmembrane</keyword>
<evidence type="ECO:0000256" key="7">
    <source>
        <dbReference type="SAM" id="Phobius"/>
    </source>
</evidence>
<keyword evidence="4" id="KW-0769">Symport</keyword>
<feature type="transmembrane region" description="Helical" evidence="7">
    <location>
        <begin position="116"/>
        <end position="136"/>
    </location>
</feature>
<accession>A0ABT7WFC4</accession>
<protein>
    <submittedName>
        <fullName evidence="8">Nramp family divalent metal transporter</fullName>
    </submittedName>
</protein>
<feature type="transmembrane region" description="Helical" evidence="7">
    <location>
        <begin position="182"/>
        <end position="202"/>
    </location>
</feature>
<evidence type="ECO:0000256" key="6">
    <source>
        <dbReference type="ARBA" id="ARBA00023136"/>
    </source>
</evidence>
<feature type="transmembrane region" description="Helical" evidence="7">
    <location>
        <begin position="143"/>
        <end position="162"/>
    </location>
</feature>
<dbReference type="EMBL" id="JAUDUY010000004">
    <property type="protein sequence ID" value="MDM9631625.1"/>
    <property type="molecule type" value="Genomic_DNA"/>
</dbReference>
<dbReference type="RefSeq" id="WP_289724991.1">
    <property type="nucleotide sequence ID" value="NZ_JAUDUY010000004.1"/>
</dbReference>
<dbReference type="PANTHER" id="PTHR11706:SF33">
    <property type="entry name" value="NATURAL RESISTANCE-ASSOCIATED MACROPHAGE PROTEIN 2"/>
    <property type="match status" value="1"/>
</dbReference>
<dbReference type="Pfam" id="PF01566">
    <property type="entry name" value="Nramp"/>
    <property type="match status" value="1"/>
</dbReference>
<dbReference type="InterPro" id="IPR001046">
    <property type="entry name" value="NRAMP_fam"/>
</dbReference>
<keyword evidence="2" id="KW-0813">Transport</keyword>
<feature type="transmembrane region" description="Helical" evidence="7">
    <location>
        <begin position="369"/>
        <end position="391"/>
    </location>
</feature>
<proteinExistence type="predicted"/>
<feature type="transmembrane region" description="Helical" evidence="7">
    <location>
        <begin position="79"/>
        <end position="96"/>
    </location>
</feature>
<dbReference type="PANTHER" id="PTHR11706">
    <property type="entry name" value="SOLUTE CARRIER PROTEIN FAMILY 11 MEMBER"/>
    <property type="match status" value="1"/>
</dbReference>
<keyword evidence="6 7" id="KW-0472">Membrane</keyword>
<gene>
    <name evidence="8" type="ORF">QU605_09100</name>
</gene>
<sequence length="395" mass="41481">MFKKAGPGMLIAAAFVGPGTVTTCIRAGVDWQLGLLWALLLSVGATLILQEMAGRLGLSASGGIPGFIRTSISNHGIRVLLLGIVLSGIVIGNAAYEAGNISGAVLGFEALFGPKGSAFFPGLAGGLAFLLLWFGSYRNLERVFTTLVLVMSLSFLITAILTRPDPVEILKGLLVPGVSGENLLTIVALVGTTVVPYNLFLYTSLVGEKWGSIASIRPMRRDIVVSVLIGGLVSMAILITAAGSGTTAVASVMDLATSLEPIYGKAARYGIGIGLLAAGITSAITAPLAAAFVARQCFGWGPDRTDWKFRSVWIGVLLIGILTLNFEVRPLEVIYFAQVANGILLPVIGFILLWAVNRTSLMGVFKNTPIQNILALAVLLLVTGLGIWSIFKILI</sequence>
<feature type="transmembrane region" description="Helical" evidence="7">
    <location>
        <begin position="334"/>
        <end position="357"/>
    </location>
</feature>
<evidence type="ECO:0000256" key="5">
    <source>
        <dbReference type="ARBA" id="ARBA00022989"/>
    </source>
</evidence>
<keyword evidence="5 7" id="KW-1133">Transmembrane helix</keyword>
<feature type="transmembrane region" description="Helical" evidence="7">
    <location>
        <begin position="223"/>
        <end position="249"/>
    </location>
</feature>
<evidence type="ECO:0000256" key="1">
    <source>
        <dbReference type="ARBA" id="ARBA00004141"/>
    </source>
</evidence>
<evidence type="ECO:0000256" key="3">
    <source>
        <dbReference type="ARBA" id="ARBA00022692"/>
    </source>
</evidence>
<evidence type="ECO:0000256" key="2">
    <source>
        <dbReference type="ARBA" id="ARBA00022448"/>
    </source>
</evidence>